<dbReference type="InterPro" id="IPR032259">
    <property type="entry name" value="HIBYL-CoA-H"/>
</dbReference>
<dbReference type="CDD" id="cd06558">
    <property type="entry name" value="crotonase-like"/>
    <property type="match status" value="1"/>
</dbReference>
<gene>
    <name evidence="3" type="ORF">H8K32_04010</name>
</gene>
<accession>A0A923KJZ1</accession>
<feature type="domain" description="Enoyl-CoA hydratase/isomerase" evidence="2">
    <location>
        <begin position="13"/>
        <end position="348"/>
    </location>
</feature>
<evidence type="ECO:0000313" key="4">
    <source>
        <dbReference type="Proteomes" id="UP000634011"/>
    </source>
</evidence>
<dbReference type="Pfam" id="PF16113">
    <property type="entry name" value="ECH_2"/>
    <property type="match status" value="1"/>
</dbReference>
<dbReference type="AlphaFoldDB" id="A0A923KJZ1"/>
<evidence type="ECO:0000313" key="3">
    <source>
        <dbReference type="EMBL" id="MBC3861255.1"/>
    </source>
</evidence>
<dbReference type="PANTHER" id="PTHR43176">
    <property type="entry name" value="3-HYDROXYISOBUTYRYL-COA HYDROLASE-RELATED"/>
    <property type="match status" value="1"/>
</dbReference>
<dbReference type="NCBIfam" id="NF004127">
    <property type="entry name" value="PRK05617.1"/>
    <property type="match status" value="1"/>
</dbReference>
<sequence length="364" mass="39819">MSEYVVTSVKNQIGFITLDRPKALNSLSLDMVRSITAALLKWRDDNEIRAVFIHSSSEKALCAGGDIRFFYDVGTSTPTGDSALLEDFFSEEYALNHLIHFYPKPYIALMNGVVMGGGMGIAQAGPDSCLRIVTERTKMAMPEVNIGLFPDVGGGYFLSRTPGQIGTYLGLTGEIIGAADALYAGLADVFIPTSEISGLMELLSNSDTSDLRKAIHDFARPYATQAEPAQSKLAAQRTEIDALFSGNSVMNIAETLKKNDGVFAQSTLATMEKRSPLLMCVTLEQLRRSASMSVSDCLRMERNMVRHCFKHGEVLEGVRALVVDKDNQPKWSPAHLSEVSEDMVAGFFNEVWPAYAHPLRSLNG</sequence>
<evidence type="ECO:0000256" key="1">
    <source>
        <dbReference type="ARBA" id="ARBA00022801"/>
    </source>
</evidence>
<evidence type="ECO:0000259" key="2">
    <source>
        <dbReference type="Pfam" id="PF16113"/>
    </source>
</evidence>
<dbReference type="GO" id="GO:0006574">
    <property type="term" value="P:L-valine catabolic process"/>
    <property type="evidence" value="ECO:0007669"/>
    <property type="project" value="TreeGrafter"/>
</dbReference>
<name>A0A923KJZ1_9BURK</name>
<dbReference type="Proteomes" id="UP000634011">
    <property type="component" value="Unassembled WGS sequence"/>
</dbReference>
<dbReference type="InterPro" id="IPR045004">
    <property type="entry name" value="ECH_dom"/>
</dbReference>
<reference evidence="3" key="1">
    <citation type="submission" date="2020-08" db="EMBL/GenBank/DDBJ databases">
        <title>Novel species isolated from subtropical streams in China.</title>
        <authorList>
            <person name="Lu H."/>
        </authorList>
    </citation>
    <scope>NUCLEOTIDE SEQUENCE</scope>
    <source>
        <strain evidence="3">KACC 12607</strain>
    </source>
</reference>
<proteinExistence type="predicted"/>
<dbReference type="PANTHER" id="PTHR43176:SF6">
    <property type="entry name" value="3-HYDROXYISOBUTYRYL-COA HYDROLASE"/>
    <property type="match status" value="1"/>
</dbReference>
<protein>
    <submittedName>
        <fullName evidence="3">Enoyl-CoA hydratase/isomerase family protein</fullName>
    </submittedName>
</protein>
<comment type="caution">
    <text evidence="3">The sequence shown here is derived from an EMBL/GenBank/DDBJ whole genome shotgun (WGS) entry which is preliminary data.</text>
</comment>
<organism evidence="3 4">
    <name type="scientific">Undibacterium jejuense</name>
    <dbReference type="NCBI Taxonomy" id="1344949"/>
    <lineage>
        <taxon>Bacteria</taxon>
        <taxon>Pseudomonadati</taxon>
        <taxon>Pseudomonadota</taxon>
        <taxon>Betaproteobacteria</taxon>
        <taxon>Burkholderiales</taxon>
        <taxon>Oxalobacteraceae</taxon>
        <taxon>Undibacterium</taxon>
    </lineage>
</organism>
<dbReference type="EMBL" id="JACOFV010000002">
    <property type="protein sequence ID" value="MBC3861255.1"/>
    <property type="molecule type" value="Genomic_DNA"/>
</dbReference>
<dbReference type="InterPro" id="IPR029045">
    <property type="entry name" value="ClpP/crotonase-like_dom_sf"/>
</dbReference>
<dbReference type="RefSeq" id="WP_186911182.1">
    <property type="nucleotide sequence ID" value="NZ_JACOFV010000002.1"/>
</dbReference>
<dbReference type="SUPFAM" id="SSF52096">
    <property type="entry name" value="ClpP/crotonase"/>
    <property type="match status" value="1"/>
</dbReference>
<keyword evidence="1" id="KW-0378">Hydrolase</keyword>
<keyword evidence="4" id="KW-1185">Reference proteome</keyword>
<dbReference type="GO" id="GO:0003860">
    <property type="term" value="F:3-hydroxyisobutyryl-CoA hydrolase activity"/>
    <property type="evidence" value="ECO:0007669"/>
    <property type="project" value="InterPro"/>
</dbReference>
<dbReference type="Gene3D" id="3.90.226.10">
    <property type="entry name" value="2-enoyl-CoA Hydratase, Chain A, domain 1"/>
    <property type="match status" value="1"/>
</dbReference>